<dbReference type="Pfam" id="PF00210">
    <property type="entry name" value="Ferritin"/>
    <property type="match status" value="1"/>
</dbReference>
<feature type="binding site" evidence="6">
    <location>
        <position position="53"/>
    </location>
    <ligand>
        <name>Fe cation</name>
        <dbReference type="ChEBI" id="CHEBI:24875"/>
        <label>1</label>
    </ligand>
</feature>
<dbReference type="GO" id="GO:0004322">
    <property type="term" value="F:ferroxidase activity"/>
    <property type="evidence" value="ECO:0007669"/>
    <property type="project" value="TreeGrafter"/>
</dbReference>
<evidence type="ECO:0000256" key="7">
    <source>
        <dbReference type="RuleBase" id="RU361145"/>
    </source>
</evidence>
<dbReference type="SUPFAM" id="SSF47240">
    <property type="entry name" value="Ferritin-like"/>
    <property type="match status" value="1"/>
</dbReference>
<dbReference type="InterPro" id="IPR041719">
    <property type="entry name" value="Ferritin_prok"/>
</dbReference>
<dbReference type="PANTHER" id="PTHR11431:SF127">
    <property type="entry name" value="BACTERIAL NON-HEME FERRITIN"/>
    <property type="match status" value="1"/>
</dbReference>
<dbReference type="InterPro" id="IPR009040">
    <property type="entry name" value="Ferritin-like_diiron"/>
</dbReference>
<evidence type="ECO:0000259" key="8">
    <source>
        <dbReference type="PROSITE" id="PS50905"/>
    </source>
</evidence>
<dbReference type="GO" id="GO:0008198">
    <property type="term" value="F:ferrous iron binding"/>
    <property type="evidence" value="ECO:0007669"/>
    <property type="project" value="TreeGrafter"/>
</dbReference>
<evidence type="ECO:0000313" key="9">
    <source>
        <dbReference type="EMBL" id="PIE35981.1"/>
    </source>
</evidence>
<keyword evidence="2 7" id="KW-0409">Iron storage</keyword>
<organism evidence="9 10">
    <name type="scientific">candidate division KSB3 bacterium</name>
    <dbReference type="NCBI Taxonomy" id="2044937"/>
    <lineage>
        <taxon>Bacteria</taxon>
        <taxon>candidate division KSB3</taxon>
    </lineage>
</organism>
<dbReference type="EMBL" id="PDSK01000028">
    <property type="protein sequence ID" value="PIE35981.1"/>
    <property type="molecule type" value="Genomic_DNA"/>
</dbReference>
<evidence type="ECO:0000256" key="4">
    <source>
        <dbReference type="ARBA" id="ARBA00023002"/>
    </source>
</evidence>
<dbReference type="GO" id="GO:0006826">
    <property type="term" value="P:iron ion transport"/>
    <property type="evidence" value="ECO:0007669"/>
    <property type="project" value="InterPro"/>
</dbReference>
<keyword evidence="3 6" id="KW-0479">Metal-binding</keyword>
<proteinExistence type="inferred from homology"/>
<keyword evidence="4" id="KW-0560">Oxidoreductase</keyword>
<evidence type="ECO:0000256" key="5">
    <source>
        <dbReference type="ARBA" id="ARBA00023004"/>
    </source>
</evidence>
<sequence length="171" mass="19127">MLSPKMEAALNKQINAEFYSSYLYLSMSADFSAKNLNGFANWMNVQAQEELTHGMKIYNYINEQGGKVLLTAIEAPQTEWDSPLASFEAAYVHEQHVTTLINNLADIAADERDHATGIFLQWFITEQIEEENTASDIVEKLKMIGDHPQGIFMIDRELGARPAAAPVDSAE</sequence>
<dbReference type="GO" id="GO:0042802">
    <property type="term" value="F:identical protein binding"/>
    <property type="evidence" value="ECO:0007669"/>
    <property type="project" value="UniProtKB-ARBA"/>
</dbReference>
<comment type="function">
    <text evidence="7">Iron-storage protein.</text>
</comment>
<dbReference type="GO" id="GO:0006879">
    <property type="term" value="P:intracellular iron ion homeostasis"/>
    <property type="evidence" value="ECO:0007669"/>
    <property type="project" value="UniProtKB-KW"/>
</dbReference>
<evidence type="ECO:0000256" key="3">
    <source>
        <dbReference type="ARBA" id="ARBA00022723"/>
    </source>
</evidence>
<dbReference type="InterPro" id="IPR009078">
    <property type="entry name" value="Ferritin-like_SF"/>
</dbReference>
<dbReference type="CDD" id="cd01055">
    <property type="entry name" value="Nonheme_Ferritin"/>
    <property type="match status" value="1"/>
</dbReference>
<comment type="caution">
    <text evidence="9">The sequence shown here is derived from an EMBL/GenBank/DDBJ whole genome shotgun (WGS) entry which is preliminary data.</text>
</comment>
<dbReference type="GO" id="GO:0008199">
    <property type="term" value="F:ferric iron binding"/>
    <property type="evidence" value="ECO:0007669"/>
    <property type="project" value="InterPro"/>
</dbReference>
<evidence type="ECO:0000256" key="6">
    <source>
        <dbReference type="PIRSR" id="PIRSR601519-1"/>
    </source>
</evidence>
<dbReference type="Gene3D" id="1.20.1260.10">
    <property type="match status" value="1"/>
</dbReference>
<feature type="domain" description="Ferritin-like diiron" evidence="8">
    <location>
        <begin position="1"/>
        <end position="145"/>
    </location>
</feature>
<gene>
    <name evidence="9" type="ORF">CSA56_01990</name>
</gene>
<feature type="binding site" evidence="6">
    <location>
        <position position="94"/>
    </location>
    <ligand>
        <name>Fe cation</name>
        <dbReference type="ChEBI" id="CHEBI:24875"/>
        <label>1</label>
    </ligand>
</feature>
<comment type="subcellular location">
    <subcellularLocation>
        <location evidence="7">Cytoplasm</location>
    </subcellularLocation>
</comment>
<dbReference type="InterPro" id="IPR012347">
    <property type="entry name" value="Ferritin-like"/>
</dbReference>
<comment type="similarity">
    <text evidence="1 7">Belongs to the ferritin family. Prokaryotic subfamily.</text>
</comment>
<evidence type="ECO:0000256" key="1">
    <source>
        <dbReference type="ARBA" id="ARBA00006950"/>
    </source>
</evidence>
<comment type="catalytic activity">
    <reaction evidence="7">
        <text>4 Fe(2+) + O2 + 6 H2O = 4 iron(III) oxide-hydroxide + 12 H(+)</text>
        <dbReference type="Rhea" id="RHEA:11972"/>
        <dbReference type="ChEBI" id="CHEBI:15377"/>
        <dbReference type="ChEBI" id="CHEBI:15378"/>
        <dbReference type="ChEBI" id="CHEBI:15379"/>
        <dbReference type="ChEBI" id="CHEBI:29033"/>
        <dbReference type="ChEBI" id="CHEBI:78619"/>
        <dbReference type="EC" id="1.16.3.2"/>
    </reaction>
</comment>
<name>A0A2G6KK04_9BACT</name>
<reference evidence="9 10" key="1">
    <citation type="submission" date="2017-10" db="EMBL/GenBank/DDBJ databases">
        <title>Novel microbial diversity and functional potential in the marine mammal oral microbiome.</title>
        <authorList>
            <person name="Dudek N.K."/>
            <person name="Sun C.L."/>
            <person name="Burstein D."/>
            <person name="Kantor R.S."/>
            <person name="Aliaga Goltsman D.S."/>
            <person name="Bik E.M."/>
            <person name="Thomas B.C."/>
            <person name="Banfield J.F."/>
            <person name="Relman D.A."/>
        </authorList>
    </citation>
    <scope>NUCLEOTIDE SEQUENCE [LARGE SCALE GENOMIC DNA]</scope>
    <source>
        <strain evidence="9">DOLJORAL78_47_16</strain>
    </source>
</reference>
<keyword evidence="5 6" id="KW-0408">Iron</keyword>
<accession>A0A2G6KK04</accession>
<feature type="binding site" evidence="6">
    <location>
        <position position="17"/>
    </location>
    <ligand>
        <name>Fe cation</name>
        <dbReference type="ChEBI" id="CHEBI:24875"/>
        <label>1</label>
    </ligand>
</feature>
<dbReference type="InterPro" id="IPR008331">
    <property type="entry name" value="Ferritin_DPS_dom"/>
</dbReference>
<keyword evidence="7" id="KW-0963">Cytoplasm</keyword>
<dbReference type="GO" id="GO:0005829">
    <property type="term" value="C:cytosol"/>
    <property type="evidence" value="ECO:0007669"/>
    <property type="project" value="TreeGrafter"/>
</dbReference>
<dbReference type="PROSITE" id="PS50905">
    <property type="entry name" value="FERRITIN_LIKE"/>
    <property type="match status" value="1"/>
</dbReference>
<dbReference type="PANTHER" id="PTHR11431">
    <property type="entry name" value="FERRITIN"/>
    <property type="match status" value="1"/>
</dbReference>
<dbReference type="Proteomes" id="UP000230821">
    <property type="component" value="Unassembled WGS sequence"/>
</dbReference>
<evidence type="ECO:0000256" key="2">
    <source>
        <dbReference type="ARBA" id="ARBA00022434"/>
    </source>
</evidence>
<dbReference type="InterPro" id="IPR001519">
    <property type="entry name" value="Ferritin"/>
</dbReference>
<protein>
    <recommendedName>
        <fullName evidence="7">Ferritin</fullName>
        <ecNumber evidence="7">1.16.3.2</ecNumber>
    </recommendedName>
</protein>
<evidence type="ECO:0000313" key="10">
    <source>
        <dbReference type="Proteomes" id="UP000230821"/>
    </source>
</evidence>
<dbReference type="AlphaFoldDB" id="A0A2G6KK04"/>
<dbReference type="FunFam" id="1.20.1260.10:FF:000001">
    <property type="entry name" value="Non-heme ferritin"/>
    <property type="match status" value="1"/>
</dbReference>
<feature type="binding site" evidence="6">
    <location>
        <position position="127"/>
    </location>
    <ligand>
        <name>Fe cation</name>
        <dbReference type="ChEBI" id="CHEBI:24875"/>
        <label>1</label>
    </ligand>
</feature>
<feature type="binding site" evidence="6">
    <location>
        <position position="50"/>
    </location>
    <ligand>
        <name>Fe cation</name>
        <dbReference type="ChEBI" id="CHEBI:24875"/>
        <label>1</label>
    </ligand>
</feature>
<dbReference type="EC" id="1.16.3.2" evidence="7"/>